<evidence type="ECO:0000256" key="6">
    <source>
        <dbReference type="PROSITE-ProRule" id="PRU00169"/>
    </source>
</evidence>
<dbReference type="Pfam" id="PF01339">
    <property type="entry name" value="CheB_methylest"/>
    <property type="match status" value="1"/>
</dbReference>
<dbReference type="CDD" id="cd00156">
    <property type="entry name" value="REC"/>
    <property type="match status" value="1"/>
</dbReference>
<keyword evidence="14" id="KW-0808">Transferase</keyword>
<accession>V5SBH2</accession>
<feature type="domain" description="CheB-type methylesterase" evidence="12">
    <location>
        <begin position="31"/>
        <end position="217"/>
    </location>
</feature>
<dbReference type="Pfam" id="PF01739">
    <property type="entry name" value="CheR"/>
    <property type="match status" value="1"/>
</dbReference>
<dbReference type="GO" id="GO:0008984">
    <property type="term" value="F:protein-glutamate methylesterase activity"/>
    <property type="evidence" value="ECO:0007669"/>
    <property type="project" value="InterPro"/>
</dbReference>
<dbReference type="InterPro" id="IPR036097">
    <property type="entry name" value="HisK_dim/P_sf"/>
</dbReference>
<dbReference type="InterPro" id="IPR000673">
    <property type="entry name" value="Sig_transdc_resp-reg_Me-estase"/>
</dbReference>
<dbReference type="Pfam" id="PF13596">
    <property type="entry name" value="PAS_10"/>
    <property type="match status" value="1"/>
</dbReference>
<dbReference type="GO" id="GO:0005737">
    <property type="term" value="C:cytoplasm"/>
    <property type="evidence" value="ECO:0007669"/>
    <property type="project" value="InterPro"/>
</dbReference>
<feature type="domain" description="CheR-type methyltransferase" evidence="13">
    <location>
        <begin position="237"/>
        <end position="482"/>
    </location>
</feature>
<dbReference type="CDD" id="cd16434">
    <property type="entry name" value="CheB-CheR_fusion"/>
    <property type="match status" value="1"/>
</dbReference>
<evidence type="ECO:0000256" key="4">
    <source>
        <dbReference type="ARBA" id="ARBA00023125"/>
    </source>
</evidence>
<keyword evidence="14" id="KW-0418">Kinase</keyword>
<keyword evidence="5" id="KW-0378">Hydrolase</keyword>
<evidence type="ECO:0000259" key="10">
    <source>
        <dbReference type="PROSITE" id="PS50109"/>
    </source>
</evidence>
<feature type="active site" evidence="5">
    <location>
        <position position="159"/>
    </location>
</feature>
<dbReference type="InterPro" id="IPR022641">
    <property type="entry name" value="CheR_N"/>
</dbReference>
<dbReference type="SUPFAM" id="SSF53335">
    <property type="entry name" value="S-adenosyl-L-methionine-dependent methyltransferases"/>
    <property type="match status" value="1"/>
</dbReference>
<evidence type="ECO:0000256" key="5">
    <source>
        <dbReference type="PROSITE-ProRule" id="PRU00050"/>
    </source>
</evidence>
<keyword evidence="4" id="KW-0238">DNA-binding</keyword>
<dbReference type="SMART" id="SM00388">
    <property type="entry name" value="HisKA"/>
    <property type="match status" value="1"/>
</dbReference>
<dbReference type="SUPFAM" id="SSF46894">
    <property type="entry name" value="C-terminal effector domain of the bipartite response regulators"/>
    <property type="match status" value="1"/>
</dbReference>
<dbReference type="PROSITE" id="PS50122">
    <property type="entry name" value="CHEB"/>
    <property type="match status" value="1"/>
</dbReference>
<dbReference type="Pfam" id="PF02518">
    <property type="entry name" value="HATPase_c"/>
    <property type="match status" value="1"/>
</dbReference>
<reference evidence="14 15" key="1">
    <citation type="journal article" date="2014" name="Genome Announc.">
        <title>Complete Genome Sequence of Hyphomicrobium nitrativorans Strain NL23, a Denitrifying Bacterium Isolated from Biofilm of a Methanol-Fed Denitrification System Treating Seawater at the Montreal Biodome.</title>
        <authorList>
            <person name="Martineau C."/>
            <person name="Villeneuve C."/>
            <person name="Mauffrey F."/>
            <person name="Villemur R."/>
        </authorList>
    </citation>
    <scope>NUCLEOTIDE SEQUENCE [LARGE SCALE GENOMIC DNA]</scope>
    <source>
        <strain evidence="14">NL23</strain>
    </source>
</reference>
<dbReference type="SUPFAM" id="SSF55874">
    <property type="entry name" value="ATPase domain of HSP90 chaperone/DNA topoisomerase II/histidine kinase"/>
    <property type="match status" value="1"/>
</dbReference>
<dbReference type="Pfam" id="PF00196">
    <property type="entry name" value="GerE"/>
    <property type="match status" value="1"/>
</dbReference>
<evidence type="ECO:0000259" key="11">
    <source>
        <dbReference type="PROSITE" id="PS50110"/>
    </source>
</evidence>
<gene>
    <name evidence="14" type="ORF">W911_04935</name>
</gene>
<dbReference type="Gene3D" id="3.40.50.150">
    <property type="entry name" value="Vaccinia Virus protein VP39"/>
    <property type="match status" value="1"/>
</dbReference>
<dbReference type="PROSITE" id="PS50043">
    <property type="entry name" value="HTH_LUXR_2"/>
    <property type="match status" value="1"/>
</dbReference>
<dbReference type="GO" id="GO:0006935">
    <property type="term" value="P:chemotaxis"/>
    <property type="evidence" value="ECO:0007669"/>
    <property type="project" value="UniProtKB-UniRule"/>
</dbReference>
<dbReference type="GO" id="GO:0008757">
    <property type="term" value="F:S-adenosylmethionine-dependent methyltransferase activity"/>
    <property type="evidence" value="ECO:0007669"/>
    <property type="project" value="InterPro"/>
</dbReference>
<dbReference type="KEGG" id="hni:W911_04935"/>
<dbReference type="SMART" id="SM00421">
    <property type="entry name" value="HTH_LUXR"/>
    <property type="match status" value="1"/>
</dbReference>
<comment type="catalytic activity">
    <reaction evidence="1">
        <text>ATP + protein L-histidine = ADP + protein N-phospho-L-histidine.</text>
        <dbReference type="EC" id="2.7.13.3"/>
    </reaction>
</comment>
<evidence type="ECO:0000313" key="14">
    <source>
        <dbReference type="EMBL" id="AHB47873.1"/>
    </source>
</evidence>
<dbReference type="InterPro" id="IPR036388">
    <property type="entry name" value="WH-like_DNA-bd_sf"/>
</dbReference>
<dbReference type="Proteomes" id="UP000018542">
    <property type="component" value="Chromosome"/>
</dbReference>
<feature type="active site" evidence="5">
    <location>
        <position position="40"/>
    </location>
</feature>
<dbReference type="InterPro" id="IPR003661">
    <property type="entry name" value="HisK_dim/P_dom"/>
</dbReference>
<evidence type="ECO:0000259" key="12">
    <source>
        <dbReference type="PROSITE" id="PS50122"/>
    </source>
</evidence>
<dbReference type="Pfam" id="PF08448">
    <property type="entry name" value="PAS_4"/>
    <property type="match status" value="1"/>
</dbReference>
<dbReference type="CDD" id="cd06170">
    <property type="entry name" value="LuxR_C_like"/>
    <property type="match status" value="1"/>
</dbReference>
<dbReference type="InterPro" id="IPR016032">
    <property type="entry name" value="Sig_transdc_resp-reg_C-effctor"/>
</dbReference>
<dbReference type="SUPFAM" id="SSF52172">
    <property type="entry name" value="CheY-like"/>
    <property type="match status" value="2"/>
</dbReference>
<dbReference type="InterPro" id="IPR003594">
    <property type="entry name" value="HATPase_dom"/>
</dbReference>
<dbReference type="InterPro" id="IPR035965">
    <property type="entry name" value="PAS-like_dom_sf"/>
</dbReference>
<dbReference type="InterPro" id="IPR036890">
    <property type="entry name" value="HATPase_C_sf"/>
</dbReference>
<protein>
    <recommendedName>
        <fullName evidence="2">histidine kinase</fullName>
        <ecNumber evidence="2">2.7.13.3</ecNumber>
    </recommendedName>
</protein>
<evidence type="ECO:0000256" key="1">
    <source>
        <dbReference type="ARBA" id="ARBA00000085"/>
    </source>
</evidence>
<dbReference type="EMBL" id="CP006912">
    <property type="protein sequence ID" value="AHB47873.1"/>
    <property type="molecule type" value="Genomic_DNA"/>
</dbReference>
<dbReference type="PROSITE" id="PS50109">
    <property type="entry name" value="HIS_KIN"/>
    <property type="match status" value="1"/>
</dbReference>
<dbReference type="InterPro" id="IPR013656">
    <property type="entry name" value="PAS_4"/>
</dbReference>
<dbReference type="PRINTS" id="PR00038">
    <property type="entry name" value="HTHLUXR"/>
</dbReference>
<dbReference type="PROSITE" id="PS50123">
    <property type="entry name" value="CHER"/>
    <property type="match status" value="1"/>
</dbReference>
<feature type="region of interest" description="Disordered" evidence="8">
    <location>
        <begin position="1"/>
        <end position="27"/>
    </location>
</feature>
<dbReference type="PATRIC" id="fig|1029756.8.peg.1037"/>
<evidence type="ECO:0000313" key="15">
    <source>
        <dbReference type="Proteomes" id="UP000018542"/>
    </source>
</evidence>
<name>V5SBH2_9HYPH</name>
<dbReference type="InterPro" id="IPR035909">
    <property type="entry name" value="CheB_C"/>
</dbReference>
<dbReference type="GO" id="GO:0000155">
    <property type="term" value="F:phosphorelay sensor kinase activity"/>
    <property type="evidence" value="ECO:0007669"/>
    <property type="project" value="InterPro"/>
</dbReference>
<sequence length="1572" mass="171313">MAGLRPGAPDAAQEPREQREPKSTDPCRSLPFAVVGLGASAGGLDAFQRFLDAVSPDSGMAFVLIQHLDPTHVSMMSELLARHTKMPVVEAANGMPVEVDHVYLIPPGAYLALRNGSLWLSKPHDRHGARMPLDFFLCSIAHECGERALCAILSGTGTDGSLGLKAVHEQGGLVVVQDPHEAQHDGMPRSAIDTGCTDFILPIAKVPQALISFSRQAYVSGRKAPGDEMESESGPTEIIALLTEMTSHDFSLYKPGTLTRRIERRMALAAIENRERYLEILREDIGERERLARDLLINVTQFFRDRLAFDMLGQSVVPELVQEQPPGQAIRVWVPACSSGEEAYSIAILFLEAIAASRSNIKLQVFASDIEPGCVAFARNGSYPEHIHNDVTPERLSRYFIKEDGGYRVVRELREAVVFTTQNLLADPPFSRLDLISCRNVLIYLSPEAQERTLSLFHFALRERGVLVLGASETVGKHVDHFAPISKTHRLYRHIGRSRPGETAFPIPSGELGFRSRSLSPKERANPAPTLGDLAKRTLMDAYVPAAVLINDKREALHYFGAIDIFLKIAPGEASRDILVMAREGLRGKLRHALQHTPSDRGNSFVTGGRVTHDGRPMDVTIGVFEISSDGQKYRIVSFAEDAGSSAAAQGGETEPRPNINQEQEIALLREELNSTILELEVANEEHKAINEEAMSVNEEFQSINEELETSKEELQSLNEELNALNSQLQETVERQRATADDLNNILNSSDVATLFLDRALRIRFFTPATKTLFNIITTDIGRPLGDLTHRFRDDDMLRDATSVLKTSAPKRREIEADDGSWYIRSILPYRSDASHVDGVVVTFTGISEIKAAQAEIQSARSYSDSIIATIGQPLVVLDADLRVISASTSFYRVFAVGPAETVGRPLHEVGSCLDVPALRQFLATLRKGDAGLDDAEITITLPALGIRSFKVSARTIGDEPAARRKILLSIIDVTDTKRESEALAAAKAAAERANIGKSRFLAAASHDLRQPLQTINLLQGILMKRATDEGTRKLLGRLDDTTGAMSTMLDKLLDINQLEAGIVRPEIVDFPINSLLSRMKADFSFLAAEKSLRWSVIPCSLFGRSDPRLLDQMIRNLVSNAFKYTSSGKLLLGCRRRPGIIRIEVLDTGIGLPMDQARKIFEEFHQLDNPARDSSLGLGLGLSIVKRLGDLLGHSIDVRSIPGYGSAFAIEIPLAASGGTREARSVEPARDNHSPVYGAVLVIEDDPSVREMLKLLLDQEGYRTTAAADVATALELAGKATTRPDLIVADYNLARGVSGLDAIASLRQRLQRDIPAIVVTGDISAGTLRAIADHGYTQLNKPVKAPQLVRLIQDLLQPSPTERTVSLPQNPQGSNAPTVYVVDDDAALREASRDLLQAHGYAVEAFADGEEFLRCGGAKGCLLLDARLPGMTGLELIERLKTAGRSLATIMITGDGDVPLAVEAMKAGAVDFIEKPIGHVELLASIERALDGNSDEIESTVVRSKAVSLVASLTARQRQILELVMAGHPSKNIAADLGISQRTVDNHRAAIMKKTGSKSMPALIRIAIAAG</sequence>
<dbReference type="SMART" id="SM00091">
    <property type="entry name" value="PAS"/>
    <property type="match status" value="2"/>
</dbReference>
<dbReference type="SMART" id="SM00138">
    <property type="entry name" value="MeTrc"/>
    <property type="match status" value="1"/>
</dbReference>
<dbReference type="PROSITE" id="PS00622">
    <property type="entry name" value="HTH_LUXR_1"/>
    <property type="match status" value="1"/>
</dbReference>
<keyword evidence="3 5" id="KW-0145">Chemotaxis</keyword>
<dbReference type="InterPro" id="IPR000780">
    <property type="entry name" value="CheR_MeTrfase"/>
</dbReference>
<keyword evidence="7" id="KW-0175">Coiled coil</keyword>
<dbReference type="Pfam" id="PF00512">
    <property type="entry name" value="HisKA"/>
    <property type="match status" value="1"/>
</dbReference>
<dbReference type="SUPFAM" id="SSF47384">
    <property type="entry name" value="Homodimeric domain of signal transducing histidine kinase"/>
    <property type="match status" value="1"/>
</dbReference>
<feature type="domain" description="Response regulatory" evidence="11">
    <location>
        <begin position="1379"/>
        <end position="1491"/>
    </location>
</feature>
<dbReference type="Gene3D" id="3.30.450.20">
    <property type="entry name" value="PAS domain"/>
    <property type="match status" value="2"/>
</dbReference>
<feature type="domain" description="Histidine kinase" evidence="10">
    <location>
        <begin position="1004"/>
        <end position="1217"/>
    </location>
</feature>
<dbReference type="InterPro" id="IPR011006">
    <property type="entry name" value="CheY-like_superfamily"/>
</dbReference>
<dbReference type="InterPro" id="IPR000792">
    <property type="entry name" value="Tscrpt_reg_LuxR_C"/>
</dbReference>
<dbReference type="CDD" id="cd00130">
    <property type="entry name" value="PAS"/>
    <property type="match status" value="2"/>
</dbReference>
<feature type="active site" evidence="5">
    <location>
        <position position="67"/>
    </location>
</feature>
<dbReference type="Gene3D" id="3.40.50.180">
    <property type="entry name" value="Methylesterase CheB, C-terminal domain"/>
    <property type="match status" value="1"/>
</dbReference>
<keyword evidence="15" id="KW-1185">Reference proteome</keyword>
<dbReference type="InterPro" id="IPR022642">
    <property type="entry name" value="CheR_C"/>
</dbReference>
<feature type="modified residue" description="4-aspartylphosphate" evidence="6">
    <location>
        <position position="1291"/>
    </location>
</feature>
<feature type="domain" description="HTH luxR-type" evidence="9">
    <location>
        <begin position="1507"/>
        <end position="1572"/>
    </location>
</feature>
<dbReference type="SUPFAM" id="SSF47757">
    <property type="entry name" value="Chemotaxis receptor methyltransferase CheR, N-terminal domain"/>
    <property type="match status" value="1"/>
</dbReference>
<dbReference type="GO" id="GO:0003677">
    <property type="term" value="F:DNA binding"/>
    <property type="evidence" value="ECO:0007669"/>
    <property type="project" value="UniProtKB-KW"/>
</dbReference>
<feature type="modified residue" description="4-aspartylphosphate" evidence="6">
    <location>
        <position position="1426"/>
    </location>
</feature>
<dbReference type="InterPro" id="IPR000014">
    <property type="entry name" value="PAS"/>
</dbReference>
<evidence type="ECO:0000256" key="8">
    <source>
        <dbReference type="SAM" id="MobiDB-lite"/>
    </source>
</evidence>
<dbReference type="RefSeq" id="WP_023786392.1">
    <property type="nucleotide sequence ID" value="NC_022997.1"/>
</dbReference>
<dbReference type="SMART" id="SM00387">
    <property type="entry name" value="HATPase_c"/>
    <property type="match status" value="1"/>
</dbReference>
<dbReference type="InterPro" id="IPR005467">
    <property type="entry name" value="His_kinase_dom"/>
</dbReference>
<dbReference type="EC" id="2.7.13.3" evidence="2"/>
<dbReference type="PANTHER" id="PTHR24422">
    <property type="entry name" value="CHEMOTAXIS PROTEIN METHYLTRANSFERASE"/>
    <property type="match status" value="1"/>
</dbReference>
<dbReference type="InterPro" id="IPR001789">
    <property type="entry name" value="Sig_transdc_resp-reg_receiver"/>
</dbReference>
<dbReference type="Gene3D" id="3.30.565.10">
    <property type="entry name" value="Histidine kinase-like ATPase, C-terminal domain"/>
    <property type="match status" value="1"/>
</dbReference>
<dbReference type="InterPro" id="IPR050903">
    <property type="entry name" value="Bact_Chemotaxis_MeTrfase"/>
</dbReference>
<evidence type="ECO:0000256" key="7">
    <source>
        <dbReference type="SAM" id="Coils"/>
    </source>
</evidence>
<dbReference type="GO" id="GO:0006355">
    <property type="term" value="P:regulation of DNA-templated transcription"/>
    <property type="evidence" value="ECO:0007669"/>
    <property type="project" value="InterPro"/>
</dbReference>
<feature type="compositionally biased region" description="Basic and acidic residues" evidence="8">
    <location>
        <begin position="13"/>
        <end position="25"/>
    </location>
</feature>
<dbReference type="SUPFAM" id="SSF55785">
    <property type="entry name" value="PYP-like sensor domain (PAS domain)"/>
    <property type="match status" value="2"/>
</dbReference>
<evidence type="ECO:0000256" key="2">
    <source>
        <dbReference type="ARBA" id="ARBA00012438"/>
    </source>
</evidence>
<dbReference type="OrthoDB" id="9764438at2"/>
<dbReference type="FunFam" id="3.30.565.10:FF:000049">
    <property type="entry name" value="Two-component sensor histidine kinase"/>
    <property type="match status" value="1"/>
</dbReference>
<dbReference type="SUPFAM" id="SSF52738">
    <property type="entry name" value="Methylesterase CheB, C-terminal domain"/>
    <property type="match status" value="1"/>
</dbReference>
<proteinExistence type="predicted"/>
<dbReference type="Pfam" id="PF00072">
    <property type="entry name" value="Response_reg"/>
    <property type="match status" value="2"/>
</dbReference>
<keyword evidence="6" id="KW-0597">Phosphoprotein</keyword>
<dbReference type="Gene3D" id="1.10.10.10">
    <property type="entry name" value="Winged helix-like DNA-binding domain superfamily/Winged helix DNA-binding domain"/>
    <property type="match status" value="1"/>
</dbReference>
<dbReference type="STRING" id="1029756.W911_04935"/>
<feature type="domain" description="Response regulatory" evidence="11">
    <location>
        <begin position="1240"/>
        <end position="1357"/>
    </location>
</feature>
<dbReference type="CDD" id="cd00082">
    <property type="entry name" value="HisKA"/>
    <property type="match status" value="1"/>
</dbReference>
<dbReference type="HOGENOM" id="CLU_000892_1_0_5"/>
<feature type="coiled-coil region" evidence="7">
    <location>
        <begin position="659"/>
        <end position="746"/>
    </location>
</feature>
<dbReference type="PROSITE" id="PS50110">
    <property type="entry name" value="RESPONSE_REGULATORY"/>
    <property type="match status" value="2"/>
</dbReference>
<dbReference type="Gene3D" id="1.10.287.130">
    <property type="match status" value="1"/>
</dbReference>
<dbReference type="SMART" id="SM00448">
    <property type="entry name" value="REC"/>
    <property type="match status" value="2"/>
</dbReference>
<evidence type="ECO:0000256" key="3">
    <source>
        <dbReference type="ARBA" id="ARBA00022500"/>
    </source>
</evidence>
<dbReference type="PANTHER" id="PTHR24422:SF27">
    <property type="entry name" value="PROTEIN-GLUTAMATE O-METHYLTRANSFERASE"/>
    <property type="match status" value="1"/>
</dbReference>
<dbReference type="Gene3D" id="3.40.50.2300">
    <property type="match status" value="2"/>
</dbReference>
<organism evidence="14 15">
    <name type="scientific">Hyphomicrobium nitrativorans NL23</name>
    <dbReference type="NCBI Taxonomy" id="1029756"/>
    <lineage>
        <taxon>Bacteria</taxon>
        <taxon>Pseudomonadati</taxon>
        <taxon>Pseudomonadota</taxon>
        <taxon>Alphaproteobacteria</taxon>
        <taxon>Hyphomicrobiales</taxon>
        <taxon>Hyphomicrobiaceae</taxon>
        <taxon>Hyphomicrobium</taxon>
    </lineage>
</organism>
<dbReference type="Pfam" id="PF03705">
    <property type="entry name" value="CheR_N"/>
    <property type="match status" value="1"/>
</dbReference>
<evidence type="ECO:0000259" key="13">
    <source>
        <dbReference type="PROSITE" id="PS50123"/>
    </source>
</evidence>
<dbReference type="InterPro" id="IPR029063">
    <property type="entry name" value="SAM-dependent_MTases_sf"/>
</dbReference>
<dbReference type="GO" id="GO:0000156">
    <property type="term" value="F:phosphorelay response regulator activity"/>
    <property type="evidence" value="ECO:0007669"/>
    <property type="project" value="InterPro"/>
</dbReference>
<dbReference type="PRINTS" id="PR00996">
    <property type="entry name" value="CHERMTFRASE"/>
</dbReference>
<evidence type="ECO:0000259" key="9">
    <source>
        <dbReference type="PROSITE" id="PS50043"/>
    </source>
</evidence>